<feature type="domain" description="DUF5013" evidence="1">
    <location>
        <begin position="245"/>
        <end position="391"/>
    </location>
</feature>
<dbReference type="OrthoDB" id="1043438at2"/>
<dbReference type="PROSITE" id="PS51257">
    <property type="entry name" value="PROKAR_LIPOPROTEIN"/>
    <property type="match status" value="1"/>
</dbReference>
<gene>
    <name evidence="2" type="ORF">C8P68_10326</name>
</gene>
<proteinExistence type="predicted"/>
<reference evidence="2 3" key="1">
    <citation type="submission" date="2018-04" db="EMBL/GenBank/DDBJ databases">
        <title>Genomic Encyclopedia of Archaeal and Bacterial Type Strains, Phase II (KMG-II): from individual species to whole genera.</title>
        <authorList>
            <person name="Goeker M."/>
        </authorList>
    </citation>
    <scope>NUCLEOTIDE SEQUENCE [LARGE SCALE GENOMIC DNA]</scope>
    <source>
        <strain evidence="2 3">DSM 26809</strain>
    </source>
</reference>
<dbReference type="Pfam" id="PF16405">
    <property type="entry name" value="DUF5013"/>
    <property type="match status" value="1"/>
</dbReference>
<protein>
    <submittedName>
        <fullName evidence="2">Uncharacterized protein DUF5013</fullName>
    </submittedName>
</protein>
<dbReference type="Proteomes" id="UP000244168">
    <property type="component" value="Unassembled WGS sequence"/>
</dbReference>
<dbReference type="AlphaFoldDB" id="A0A2T5JAH8"/>
<comment type="caution">
    <text evidence="2">The sequence shown here is derived from an EMBL/GenBank/DDBJ whole genome shotgun (WGS) entry which is preliminary data.</text>
</comment>
<evidence type="ECO:0000313" key="2">
    <source>
        <dbReference type="EMBL" id="PTQ97867.1"/>
    </source>
</evidence>
<dbReference type="EMBL" id="QAOQ01000003">
    <property type="protein sequence ID" value="PTQ97867.1"/>
    <property type="molecule type" value="Genomic_DNA"/>
</dbReference>
<dbReference type="RefSeq" id="WP_107828070.1">
    <property type="nucleotide sequence ID" value="NZ_CP160205.1"/>
</dbReference>
<sequence length="416" mass="44678">MKQHQNNIALYVVASLLLLISACTKMDAYKDKYLANGSIIYPGKIDSVKIFSGRNRVKVTGLFTSDPKIVKYRVYWNSKRDSIEVPVTRTKGVDTAKVIIPNLPEGLMSFEIRTYDADGHASVPVDTAANVFGDLYQSSITNRPIVNAAMQTNGSALINWADVDKSSGIVNMEIKYTDKFNKAHDTIIVSTPTGLSSTLPNFQPGNSISYSTAYLPNPTAIDQFNVAYQTHGVKAEVTSIYLSNTGPFTSATFDGRWGTLAAPWVTNAAAKNKDGGTNGGFSSDVGGIINWETWNNTPVVNGIVYQPTSSPLPAGNYIVQFDEYSEIQSNSSVYCVAAAGGSGIPVLANLSTALGYVSLFNSAAVGTTSPNITDTRSFTFTLTTPQVVSIGFLGNIVGNGNPGSYFQVKNIKLFKN</sequence>
<organism evidence="2 3">
    <name type="scientific">Mucilaginibacter yixingensis</name>
    <dbReference type="NCBI Taxonomy" id="1295612"/>
    <lineage>
        <taxon>Bacteria</taxon>
        <taxon>Pseudomonadati</taxon>
        <taxon>Bacteroidota</taxon>
        <taxon>Sphingobacteriia</taxon>
        <taxon>Sphingobacteriales</taxon>
        <taxon>Sphingobacteriaceae</taxon>
        <taxon>Mucilaginibacter</taxon>
    </lineage>
</organism>
<evidence type="ECO:0000313" key="3">
    <source>
        <dbReference type="Proteomes" id="UP000244168"/>
    </source>
</evidence>
<dbReference type="InterPro" id="IPR032181">
    <property type="entry name" value="DUF5013"/>
</dbReference>
<keyword evidence="3" id="KW-1185">Reference proteome</keyword>
<name>A0A2T5JAH8_9SPHI</name>
<accession>A0A2T5JAH8</accession>
<dbReference type="Pfam" id="PF16389">
    <property type="entry name" value="DUF4998"/>
    <property type="match status" value="1"/>
</dbReference>
<evidence type="ECO:0000259" key="1">
    <source>
        <dbReference type="Pfam" id="PF16405"/>
    </source>
</evidence>